<evidence type="ECO:0000256" key="2">
    <source>
        <dbReference type="ARBA" id="ARBA00022679"/>
    </source>
</evidence>
<evidence type="ECO:0000256" key="4">
    <source>
        <dbReference type="ARBA" id="ARBA00022691"/>
    </source>
</evidence>
<accession>A0A1B7T7U3</accession>
<feature type="binding site" evidence="5">
    <location>
        <position position="164"/>
    </location>
    <ligand>
        <name>S-adenosyl-L-methionine</name>
        <dbReference type="ChEBI" id="CHEBI:59789"/>
    </ligand>
</feature>
<evidence type="ECO:0000256" key="1">
    <source>
        <dbReference type="ARBA" id="ARBA00022603"/>
    </source>
</evidence>
<gene>
    <name evidence="5" type="primary">COQ3</name>
    <name evidence="6" type="ORF">HANVADRAFT_54285</name>
</gene>
<dbReference type="GO" id="GO:0120537">
    <property type="term" value="F:3-demethylubiquinone 3-O-methyltransferase activity"/>
    <property type="evidence" value="ECO:0007669"/>
    <property type="project" value="RHEA"/>
</dbReference>
<comment type="catalytic activity">
    <reaction evidence="5">
        <text>a 3,4-dihydroxy-5-(all-trans-polyprenyl)benzoate + S-adenosyl-L-methionine = a 4-hydroxy-3-methoxy-5-(all-trans-polyprenyl)benzoate + S-adenosyl-L-homocysteine + H(+)</text>
        <dbReference type="Rhea" id="RHEA:44452"/>
        <dbReference type="Rhea" id="RHEA-COMP:10930"/>
        <dbReference type="Rhea" id="RHEA-COMP:10931"/>
        <dbReference type="ChEBI" id="CHEBI:15378"/>
        <dbReference type="ChEBI" id="CHEBI:57856"/>
        <dbReference type="ChEBI" id="CHEBI:59789"/>
        <dbReference type="ChEBI" id="CHEBI:64694"/>
        <dbReference type="ChEBI" id="CHEBI:84443"/>
        <dbReference type="EC" id="2.1.1.114"/>
    </reaction>
</comment>
<dbReference type="InterPro" id="IPR010233">
    <property type="entry name" value="UbiG_MeTrfase"/>
</dbReference>
<feature type="binding site" evidence="5">
    <location>
        <position position="73"/>
    </location>
    <ligand>
        <name>S-adenosyl-L-methionine</name>
        <dbReference type="ChEBI" id="CHEBI:59789"/>
    </ligand>
</feature>
<dbReference type="GO" id="GO:0010420">
    <property type="term" value="F:polyprenyldihydroxybenzoate methyltransferase activity"/>
    <property type="evidence" value="ECO:0007669"/>
    <property type="project" value="UniProtKB-UniRule"/>
</dbReference>
<dbReference type="UniPathway" id="UPA00232"/>
<dbReference type="SUPFAM" id="SSF53335">
    <property type="entry name" value="S-adenosyl-L-methionine-dependent methyltransferases"/>
    <property type="match status" value="1"/>
</dbReference>
<comment type="catalytic activity">
    <reaction evidence="5">
        <text>a 3-demethylubiquinone + S-adenosyl-L-methionine = a ubiquinone + S-adenosyl-L-homocysteine</text>
        <dbReference type="Rhea" id="RHEA:81215"/>
        <dbReference type="Rhea" id="RHEA-COMP:9565"/>
        <dbReference type="Rhea" id="RHEA-COMP:19654"/>
        <dbReference type="ChEBI" id="CHEBI:16389"/>
        <dbReference type="ChEBI" id="CHEBI:57856"/>
        <dbReference type="ChEBI" id="CHEBI:59789"/>
        <dbReference type="ChEBI" id="CHEBI:231825"/>
    </reaction>
</comment>
<feature type="binding site" evidence="5">
    <location>
        <position position="220"/>
    </location>
    <ligand>
        <name>Mg(2+)</name>
        <dbReference type="ChEBI" id="CHEBI:18420"/>
    </ligand>
</feature>
<keyword evidence="2 5" id="KW-0808">Transferase</keyword>
<dbReference type="Pfam" id="PF13489">
    <property type="entry name" value="Methyltransf_23"/>
    <property type="match status" value="1"/>
</dbReference>
<dbReference type="GO" id="GO:0046872">
    <property type="term" value="F:metal ion binding"/>
    <property type="evidence" value="ECO:0007669"/>
    <property type="project" value="UniProtKB-KW"/>
</dbReference>
<keyword evidence="4 5" id="KW-0949">S-adenosyl-L-methionine</keyword>
<dbReference type="PANTHER" id="PTHR43464:SF19">
    <property type="entry name" value="UBIQUINONE BIOSYNTHESIS O-METHYLTRANSFERASE, MITOCHONDRIAL"/>
    <property type="match status" value="1"/>
</dbReference>
<dbReference type="EC" id="2.1.1.114" evidence="5"/>
<dbReference type="EMBL" id="LXPE01000406">
    <property type="protein sequence ID" value="OBA24809.1"/>
    <property type="molecule type" value="Genomic_DNA"/>
</dbReference>
<comment type="subcellular location">
    <subcellularLocation>
        <location evidence="5">Mitochondrion inner membrane</location>
        <topology evidence="5">Peripheral membrane protein</topology>
        <orientation evidence="5">Matrix side</orientation>
    </subcellularLocation>
</comment>
<proteinExistence type="inferred from homology"/>
<comment type="pathway">
    <text evidence="5">Cofactor biosynthesis; ubiquinone biosynthesis.</text>
</comment>
<evidence type="ECO:0000256" key="3">
    <source>
        <dbReference type="ARBA" id="ARBA00022688"/>
    </source>
</evidence>
<keyword evidence="5" id="KW-0479">Metal-binding</keyword>
<dbReference type="NCBIfam" id="TIGR01983">
    <property type="entry name" value="UbiG"/>
    <property type="match status" value="1"/>
</dbReference>
<reference evidence="7" key="1">
    <citation type="journal article" date="2016" name="Proc. Natl. Acad. Sci. U.S.A.">
        <title>Comparative genomics of biotechnologically important yeasts.</title>
        <authorList>
            <person name="Riley R."/>
            <person name="Haridas S."/>
            <person name="Wolfe K.H."/>
            <person name="Lopes M.R."/>
            <person name="Hittinger C.T."/>
            <person name="Goeker M."/>
            <person name="Salamov A.A."/>
            <person name="Wisecaver J.H."/>
            <person name="Long T.M."/>
            <person name="Calvey C.H."/>
            <person name="Aerts A.L."/>
            <person name="Barry K.W."/>
            <person name="Choi C."/>
            <person name="Clum A."/>
            <person name="Coughlan A.Y."/>
            <person name="Deshpande S."/>
            <person name="Douglass A.P."/>
            <person name="Hanson S.J."/>
            <person name="Klenk H.-P."/>
            <person name="LaButti K.M."/>
            <person name="Lapidus A."/>
            <person name="Lindquist E.A."/>
            <person name="Lipzen A.M."/>
            <person name="Meier-Kolthoff J.P."/>
            <person name="Ohm R.A."/>
            <person name="Otillar R.P."/>
            <person name="Pangilinan J.L."/>
            <person name="Peng Y."/>
            <person name="Rokas A."/>
            <person name="Rosa C.A."/>
            <person name="Scheuner C."/>
            <person name="Sibirny A.A."/>
            <person name="Slot J.C."/>
            <person name="Stielow J.B."/>
            <person name="Sun H."/>
            <person name="Kurtzman C.P."/>
            <person name="Blackwell M."/>
            <person name="Grigoriev I.V."/>
            <person name="Jeffries T.W."/>
        </authorList>
    </citation>
    <scope>NUCLEOTIDE SEQUENCE [LARGE SCALE GENOMIC DNA]</scope>
    <source>
        <strain evidence="7">NRRL Y-1626</strain>
    </source>
</reference>
<name>A0A1B7T7U3_9ASCO</name>
<feature type="binding site" evidence="5">
    <location>
        <position position="141"/>
    </location>
    <ligand>
        <name>S-adenosyl-L-methionine</name>
        <dbReference type="ChEBI" id="CHEBI:59789"/>
    </ligand>
</feature>
<sequence>MHKTQIKRLINLRSVHVNPNIGFNPNIATTTNAVANNNTSFSTLEQSHFAKLAPTWWDPSGNQRILHLMNSKRIEFIRATLTKKLSESANKNKTEDTIYIPKFNKDLLPNSVRLQVDTMQQTYLDELLTENVKNWKVLDMGCGGGLLTESLSRLSMFENVKGYDITEECIQVAKAHAENDMQLKENLADGTLSYEIKDLFNDPDQTTKFNMICCFEMLEHVDEPFKVLDCLKDKLETDGVLVLSTINKELVSYLTTILAAEHVLNLVPKGTHDFNKYINCEDIENWGFKNKMELIDAKGVMFNPIKDEWELHDKKDVGNYFISFRKL</sequence>
<dbReference type="CDD" id="cd02440">
    <property type="entry name" value="AdoMet_MTases"/>
    <property type="match status" value="1"/>
</dbReference>
<keyword evidence="5" id="KW-0460">Magnesium</keyword>
<comment type="function">
    <text evidence="5">O-methyltransferase required for two non-consecutive steps during ubiquinone biosynthesis. Catalyzes the 2 O-methylation of 3,4-dihydroxy-5-(all-trans-polyprenyl)benzoic acid into 4-hydroxy-3-methoxy-5-(all-trans-polyprenyl)benzoic acid. Also catalyzes the last step of ubiquinone biosynthesis by mediating methylation of 3-demethylubiquinone into ubiquinone. Also able to mediate the methylation of 3-demethylubiquinol into ubiquinol.</text>
</comment>
<organism evidence="6 7">
    <name type="scientific">Hanseniaspora valbyensis NRRL Y-1626</name>
    <dbReference type="NCBI Taxonomy" id="766949"/>
    <lineage>
        <taxon>Eukaryota</taxon>
        <taxon>Fungi</taxon>
        <taxon>Dikarya</taxon>
        <taxon>Ascomycota</taxon>
        <taxon>Saccharomycotina</taxon>
        <taxon>Saccharomycetes</taxon>
        <taxon>Saccharomycodales</taxon>
        <taxon>Saccharomycodaceae</taxon>
        <taxon>Hanseniaspora</taxon>
    </lineage>
</organism>
<dbReference type="InterPro" id="IPR029063">
    <property type="entry name" value="SAM-dependent_MTases_sf"/>
</dbReference>
<dbReference type="OrthoDB" id="3265906at2759"/>
<keyword evidence="5" id="KW-0496">Mitochondrion</keyword>
<dbReference type="HAMAP" id="MF_00472">
    <property type="entry name" value="UbiG"/>
    <property type="match status" value="1"/>
</dbReference>
<keyword evidence="3 5" id="KW-0831">Ubiquinone biosynthesis</keyword>
<dbReference type="PANTHER" id="PTHR43464">
    <property type="entry name" value="METHYLTRANSFERASE"/>
    <property type="match status" value="1"/>
</dbReference>
<protein>
    <recommendedName>
        <fullName evidence="5">Ubiquinone biosynthesis O-methyltransferase, mitochondrial</fullName>
    </recommendedName>
    <alternativeName>
        <fullName evidence="5">3,4-dihydroxy-5-hexaprenylbenzoate methyltransferase</fullName>
    </alternativeName>
    <alternativeName>
        <fullName evidence="5">3-demethylubiquinol 3-O-methyltransferase</fullName>
    </alternativeName>
    <alternativeName>
        <fullName evidence="5">3-demethylubiquinone 3-O-methyltransferase</fullName>
    </alternativeName>
    <alternativeName>
        <fullName evidence="5">3-demethylubiquinone-6 3-O-methyltransferase</fullName>
    </alternativeName>
    <alternativeName>
        <fullName evidence="5">Hexaprenyldihydroxybenzoate methyltransferase</fullName>
    </alternativeName>
    <alternativeName>
        <fullName evidence="5">Polyprenyldihydroxybenzoate methyltransferase</fullName>
        <shortName evidence="5">DHHB methyltransferase</shortName>
        <shortName evidence="5">DHHB-MT</shortName>
        <shortName evidence="5">DHHB-MTase</shortName>
        <ecNumber evidence="5">2.1.1.-</ecNumber>
        <ecNumber evidence="5">2.1.1.114</ecNumber>
        <ecNumber evidence="5">2.1.1.64</ecNumber>
    </alternativeName>
</protein>
<dbReference type="AlphaFoldDB" id="A0A1B7T7U3"/>
<feature type="binding site" evidence="5">
    <location>
        <position position="219"/>
    </location>
    <ligand>
        <name>Mg(2+)</name>
        <dbReference type="ChEBI" id="CHEBI:18420"/>
    </ligand>
</feature>
<comment type="subunit">
    <text evidence="5">Component of a multi-subunit COQ enzyme complex, composed of at least COQ3, COQ4, COQ5, COQ6, COQ7 and COQ9.</text>
</comment>
<dbReference type="EC" id="2.1.1.-" evidence="5"/>
<feature type="binding site" evidence="5">
    <location>
        <position position="216"/>
    </location>
    <ligand>
        <name>Mg(2+)</name>
        <dbReference type="ChEBI" id="CHEBI:18420"/>
    </ligand>
</feature>
<keyword evidence="1 5" id="KW-0489">Methyltransferase</keyword>
<dbReference type="GO" id="GO:0032259">
    <property type="term" value="P:methylation"/>
    <property type="evidence" value="ECO:0007669"/>
    <property type="project" value="UniProtKB-KW"/>
</dbReference>
<dbReference type="EC" id="2.1.1.64" evidence="5"/>
<comment type="cofactor">
    <cofactor evidence="5">
        <name>Mg(2+)</name>
        <dbReference type="ChEBI" id="CHEBI:18420"/>
    </cofactor>
</comment>
<comment type="catalytic activity">
    <reaction evidence="5">
        <text>a 3-demethylubiquinol + S-adenosyl-L-methionine = a ubiquinol + S-adenosyl-L-homocysteine + H(+)</text>
        <dbReference type="Rhea" id="RHEA:44380"/>
        <dbReference type="Rhea" id="RHEA-COMP:9566"/>
        <dbReference type="Rhea" id="RHEA-COMP:10914"/>
        <dbReference type="ChEBI" id="CHEBI:15378"/>
        <dbReference type="ChEBI" id="CHEBI:17976"/>
        <dbReference type="ChEBI" id="CHEBI:57856"/>
        <dbReference type="ChEBI" id="CHEBI:59789"/>
        <dbReference type="ChEBI" id="CHEBI:84422"/>
        <dbReference type="EC" id="2.1.1.64"/>
    </reaction>
</comment>
<evidence type="ECO:0000313" key="7">
    <source>
        <dbReference type="Proteomes" id="UP000092321"/>
    </source>
</evidence>
<dbReference type="Proteomes" id="UP000092321">
    <property type="component" value="Unassembled WGS sequence"/>
</dbReference>
<evidence type="ECO:0000313" key="6">
    <source>
        <dbReference type="EMBL" id="OBA24809.1"/>
    </source>
</evidence>
<dbReference type="GO" id="GO:0031314">
    <property type="term" value="C:extrinsic component of mitochondrial inner membrane"/>
    <property type="evidence" value="ECO:0007669"/>
    <property type="project" value="UniProtKB-UniRule"/>
</dbReference>
<comment type="caution">
    <text evidence="6">The sequence shown here is derived from an EMBL/GenBank/DDBJ whole genome shotgun (WGS) entry which is preliminary data.</text>
</comment>
<comment type="similarity">
    <text evidence="5">Belongs to the class I-like SAM-binding methyltransferase superfamily. UbiG/COQ3 family.</text>
</comment>
<keyword evidence="7" id="KW-1185">Reference proteome</keyword>
<feature type="binding site" evidence="5">
    <location>
        <position position="215"/>
    </location>
    <ligand>
        <name>S-adenosyl-L-methionine</name>
        <dbReference type="ChEBI" id="CHEBI:59789"/>
    </ligand>
</feature>
<dbReference type="GO" id="GO:0061542">
    <property type="term" value="F:3-demethylubiquinol 3-O-methyltransferase activity"/>
    <property type="evidence" value="ECO:0007669"/>
    <property type="project" value="UniProtKB-UniRule"/>
</dbReference>
<keyword evidence="5" id="KW-0999">Mitochondrion inner membrane</keyword>
<dbReference type="Gene3D" id="3.40.50.150">
    <property type="entry name" value="Vaccinia Virus protein VP39"/>
    <property type="match status" value="1"/>
</dbReference>
<keyword evidence="5" id="KW-0472">Membrane</keyword>
<evidence type="ECO:0000256" key="5">
    <source>
        <dbReference type="HAMAP-Rule" id="MF_03190"/>
    </source>
</evidence>